<evidence type="ECO:0000313" key="3">
    <source>
        <dbReference type="Proteomes" id="UP000838686"/>
    </source>
</evidence>
<organism evidence="2 3">
    <name type="scientific">Paenibacillus plantiphilus</name>
    <dbReference type="NCBI Taxonomy" id="2905650"/>
    <lineage>
        <taxon>Bacteria</taxon>
        <taxon>Bacillati</taxon>
        <taxon>Bacillota</taxon>
        <taxon>Bacilli</taxon>
        <taxon>Bacillales</taxon>
        <taxon>Paenibacillaceae</taxon>
        <taxon>Paenibacillus</taxon>
    </lineage>
</organism>
<dbReference type="RefSeq" id="WP_236342750.1">
    <property type="nucleotide sequence ID" value="NZ_CAKMMF010000012.1"/>
</dbReference>
<feature type="region of interest" description="Disordered" evidence="1">
    <location>
        <begin position="1"/>
        <end position="68"/>
    </location>
</feature>
<name>A0ABM9C9X6_9BACL</name>
<accession>A0ABM9C9X6</accession>
<dbReference type="EMBL" id="CAKMMF010000012">
    <property type="protein sequence ID" value="CAH1206273.1"/>
    <property type="molecule type" value="Genomic_DNA"/>
</dbReference>
<keyword evidence="3" id="KW-1185">Reference proteome</keyword>
<gene>
    <name evidence="2" type="ORF">PAECIP111893_02498</name>
</gene>
<proteinExistence type="predicted"/>
<protein>
    <submittedName>
        <fullName evidence="2">Uncharacterized protein</fullName>
    </submittedName>
</protein>
<feature type="compositionally biased region" description="Basic and acidic residues" evidence="1">
    <location>
        <begin position="45"/>
        <end position="55"/>
    </location>
</feature>
<reference evidence="2" key="1">
    <citation type="submission" date="2022-01" db="EMBL/GenBank/DDBJ databases">
        <authorList>
            <person name="Criscuolo A."/>
        </authorList>
    </citation>
    <scope>NUCLEOTIDE SEQUENCE</scope>
    <source>
        <strain evidence="2">CIP111893</strain>
    </source>
</reference>
<dbReference type="Proteomes" id="UP000838686">
    <property type="component" value="Unassembled WGS sequence"/>
</dbReference>
<sequence length="88" mass="9497">MKDRGTIHAGSDSKPEPELGDASVLESASKASVKSRRGRPPGSLKSREELAHGEESLPNDKIGPADAAPHWQEFYRSIRDAVAGMRSK</sequence>
<evidence type="ECO:0000313" key="2">
    <source>
        <dbReference type="EMBL" id="CAH1206273.1"/>
    </source>
</evidence>
<evidence type="ECO:0000256" key="1">
    <source>
        <dbReference type="SAM" id="MobiDB-lite"/>
    </source>
</evidence>
<feature type="compositionally biased region" description="Basic and acidic residues" evidence="1">
    <location>
        <begin position="1"/>
        <end position="17"/>
    </location>
</feature>
<comment type="caution">
    <text evidence="2">The sequence shown here is derived from an EMBL/GenBank/DDBJ whole genome shotgun (WGS) entry which is preliminary data.</text>
</comment>